<dbReference type="RefSeq" id="WP_268758462.1">
    <property type="nucleotide sequence ID" value="NZ_CP113836.1"/>
</dbReference>
<evidence type="ECO:0000256" key="7">
    <source>
        <dbReference type="ARBA" id="ARBA00023014"/>
    </source>
</evidence>
<organism evidence="10 11">
    <name type="scientific">Amycolatopsis cynarae</name>
    <dbReference type="NCBI Taxonomy" id="2995223"/>
    <lineage>
        <taxon>Bacteria</taxon>
        <taxon>Bacillati</taxon>
        <taxon>Actinomycetota</taxon>
        <taxon>Actinomycetes</taxon>
        <taxon>Pseudonocardiales</taxon>
        <taxon>Pseudonocardiaceae</taxon>
        <taxon>Amycolatopsis</taxon>
    </lineage>
</organism>
<dbReference type="InterPro" id="IPR006058">
    <property type="entry name" value="2Fe2S_fd_BS"/>
</dbReference>
<dbReference type="InterPro" id="IPR012675">
    <property type="entry name" value="Beta-grasp_dom_sf"/>
</dbReference>
<evidence type="ECO:0000313" key="11">
    <source>
        <dbReference type="Proteomes" id="UP001163203"/>
    </source>
</evidence>
<evidence type="ECO:0000256" key="6">
    <source>
        <dbReference type="ARBA" id="ARBA00023004"/>
    </source>
</evidence>
<keyword evidence="4" id="KW-0479">Metal-binding</keyword>
<dbReference type="Proteomes" id="UP001163203">
    <property type="component" value="Chromosome"/>
</dbReference>
<evidence type="ECO:0000256" key="4">
    <source>
        <dbReference type="ARBA" id="ARBA00022723"/>
    </source>
</evidence>
<dbReference type="PROSITE" id="PS51085">
    <property type="entry name" value="2FE2S_FER_2"/>
    <property type="match status" value="1"/>
</dbReference>
<keyword evidence="7" id="KW-0411">Iron-sulfur</keyword>
<dbReference type="Gene3D" id="3.10.20.30">
    <property type="match status" value="1"/>
</dbReference>
<proteinExistence type="predicted"/>
<keyword evidence="6" id="KW-0408">Iron</keyword>
<dbReference type="InterPro" id="IPR001041">
    <property type="entry name" value="2Fe-2S_ferredoxin-type"/>
</dbReference>
<dbReference type="InterPro" id="IPR036010">
    <property type="entry name" value="2Fe-2S_ferredoxin-like_sf"/>
</dbReference>
<evidence type="ECO:0000256" key="5">
    <source>
        <dbReference type="ARBA" id="ARBA00023002"/>
    </source>
</evidence>
<dbReference type="InterPro" id="IPR050415">
    <property type="entry name" value="MRET"/>
</dbReference>
<dbReference type="CDD" id="cd06185">
    <property type="entry name" value="PDR_like"/>
    <property type="match status" value="1"/>
</dbReference>
<feature type="domain" description="2Fe-2S ferredoxin-type" evidence="8">
    <location>
        <begin position="268"/>
        <end position="350"/>
    </location>
</feature>
<dbReference type="PROSITE" id="PS51384">
    <property type="entry name" value="FAD_FR"/>
    <property type="match status" value="1"/>
</dbReference>
<feature type="domain" description="FAD-binding FR-type" evidence="9">
    <location>
        <begin position="43"/>
        <end position="145"/>
    </location>
</feature>
<gene>
    <name evidence="10" type="ORF">ORV05_11555</name>
</gene>
<keyword evidence="3" id="KW-0001">2Fe-2S</keyword>
<dbReference type="PANTHER" id="PTHR47354:SF1">
    <property type="entry name" value="CARNITINE MONOOXYGENASE REDUCTASE SUBUNIT"/>
    <property type="match status" value="1"/>
</dbReference>
<keyword evidence="11" id="KW-1185">Reference proteome</keyword>
<name>A0ABY7B8V3_9PSEU</name>
<dbReference type="InterPro" id="IPR017938">
    <property type="entry name" value="Riboflavin_synthase-like_b-brl"/>
</dbReference>
<dbReference type="SUPFAM" id="SSF52343">
    <property type="entry name" value="Ferredoxin reductase-like, C-terminal NADP-linked domain"/>
    <property type="match status" value="1"/>
</dbReference>
<dbReference type="Gene3D" id="2.40.30.10">
    <property type="entry name" value="Translation factors"/>
    <property type="match status" value="1"/>
</dbReference>
<sequence length="350" mass="37558">MLKTVLDPGIDAFVAAYRGYLKVFAESRAAPVLSRGRPVKLGGFELALRVESVTAAAEDVVALTLAGPEGERLPAWTPGAHLDVFLPSGKQRQYSLCGSPADHHRYRIAVRLIRDGGGGSREIHERVAAGDVLTVRGPRNAFPLVPERSYLFVAGGIGITPLLPMVRHAQLSGALWKLVYFGRSRRALPFLGELARFGDKVVVRTDDEHGVPDLAATLAMAEPGAAVYYCGPPPLLEGAKEILRTLNPAARLYSERFSPPPVRGGEPFSIRLARSGREVEVGAEESALAALRRAVPGIAYSCQQGFCGTCKVAVLSGEVDHRDAMLPPAERDHAMLPCLSRATGTLELDL</sequence>
<reference evidence="10" key="1">
    <citation type="submission" date="2022-11" db="EMBL/GenBank/DDBJ databases">
        <authorList>
            <person name="Mo P."/>
        </authorList>
    </citation>
    <scope>NUCLEOTIDE SEQUENCE</scope>
    <source>
        <strain evidence="10">HUAS 11-8</strain>
    </source>
</reference>
<dbReference type="PANTHER" id="PTHR47354">
    <property type="entry name" value="NADH OXIDOREDUCTASE HCR"/>
    <property type="match status" value="1"/>
</dbReference>
<evidence type="ECO:0000259" key="8">
    <source>
        <dbReference type="PROSITE" id="PS51085"/>
    </source>
</evidence>
<dbReference type="InterPro" id="IPR039261">
    <property type="entry name" value="FNR_nucleotide-bd"/>
</dbReference>
<dbReference type="PROSITE" id="PS00197">
    <property type="entry name" value="2FE2S_FER_1"/>
    <property type="match status" value="1"/>
</dbReference>
<dbReference type="PRINTS" id="PR00409">
    <property type="entry name" value="PHDIOXRDTASE"/>
</dbReference>
<evidence type="ECO:0000256" key="1">
    <source>
        <dbReference type="ARBA" id="ARBA00001974"/>
    </source>
</evidence>
<evidence type="ECO:0000256" key="2">
    <source>
        <dbReference type="ARBA" id="ARBA00022630"/>
    </source>
</evidence>
<evidence type="ECO:0000259" key="9">
    <source>
        <dbReference type="PROSITE" id="PS51384"/>
    </source>
</evidence>
<evidence type="ECO:0000313" key="10">
    <source>
        <dbReference type="EMBL" id="WAL68369.1"/>
    </source>
</evidence>
<dbReference type="Pfam" id="PF00111">
    <property type="entry name" value="Fer2"/>
    <property type="match status" value="1"/>
</dbReference>
<comment type="cofactor">
    <cofactor evidence="1">
        <name>FAD</name>
        <dbReference type="ChEBI" id="CHEBI:57692"/>
    </cofactor>
</comment>
<dbReference type="EMBL" id="CP113836">
    <property type="protein sequence ID" value="WAL68369.1"/>
    <property type="molecule type" value="Genomic_DNA"/>
</dbReference>
<evidence type="ECO:0000256" key="3">
    <source>
        <dbReference type="ARBA" id="ARBA00022714"/>
    </source>
</evidence>
<dbReference type="SUPFAM" id="SSF63380">
    <property type="entry name" value="Riboflavin synthase domain-like"/>
    <property type="match status" value="1"/>
</dbReference>
<protein>
    <submittedName>
        <fullName evidence="10">PDR/VanB family oxidoreductase</fullName>
    </submittedName>
</protein>
<accession>A0ABY7B8V3</accession>
<keyword evidence="2" id="KW-0285">Flavoprotein</keyword>
<keyword evidence="5" id="KW-0560">Oxidoreductase</keyword>
<dbReference type="CDD" id="cd00207">
    <property type="entry name" value="fer2"/>
    <property type="match status" value="1"/>
</dbReference>
<dbReference type="SUPFAM" id="SSF54292">
    <property type="entry name" value="2Fe-2S ferredoxin-like"/>
    <property type="match status" value="1"/>
</dbReference>
<dbReference type="Gene3D" id="3.40.50.80">
    <property type="entry name" value="Nucleotide-binding domain of ferredoxin-NADP reductase (FNR) module"/>
    <property type="match status" value="1"/>
</dbReference>
<dbReference type="InterPro" id="IPR017927">
    <property type="entry name" value="FAD-bd_FR_type"/>
</dbReference>